<dbReference type="EC" id="2.3.1.-" evidence="6"/>
<keyword evidence="2 3" id="KW-0012">Acyltransferase</keyword>
<feature type="binding site" evidence="3">
    <location>
        <begin position="126"/>
        <end position="127"/>
    </location>
    <ligand>
        <name>acetyl-CoA</name>
        <dbReference type="ChEBI" id="CHEBI:57288"/>
    </ligand>
</feature>
<comment type="similarity">
    <text evidence="3">Belongs to the acetyltransferase Eis family.</text>
</comment>
<dbReference type="Proteomes" id="UP001150259">
    <property type="component" value="Unassembled WGS sequence"/>
</dbReference>
<dbReference type="SUPFAM" id="SSF55729">
    <property type="entry name" value="Acyl-CoA N-acyltransferases (Nat)"/>
    <property type="match status" value="1"/>
</dbReference>
<evidence type="ECO:0000256" key="3">
    <source>
        <dbReference type="HAMAP-Rule" id="MF_01812"/>
    </source>
</evidence>
<dbReference type="EMBL" id="JAPFQL010000020">
    <property type="protein sequence ID" value="MDC5696862.1"/>
    <property type="molecule type" value="Genomic_DNA"/>
</dbReference>
<dbReference type="InterPro" id="IPR022902">
    <property type="entry name" value="NAcTrfase_Eis"/>
</dbReference>
<dbReference type="InterPro" id="IPR016181">
    <property type="entry name" value="Acyl_CoA_acyltransferase"/>
</dbReference>
<dbReference type="PANTHER" id="PTHR37817:SF1">
    <property type="entry name" value="N-ACETYLTRANSFERASE EIS"/>
    <property type="match status" value="1"/>
</dbReference>
<feature type="domain" description="Enhanced intracellular survival protein" evidence="4">
    <location>
        <begin position="315"/>
        <end position="403"/>
    </location>
</feature>
<dbReference type="CDD" id="cd04301">
    <property type="entry name" value="NAT_SF"/>
    <property type="match status" value="1"/>
</dbReference>
<organism evidence="6 7">
    <name type="scientific">Intrasporangium calvum</name>
    <dbReference type="NCBI Taxonomy" id="53358"/>
    <lineage>
        <taxon>Bacteria</taxon>
        <taxon>Bacillati</taxon>
        <taxon>Actinomycetota</taxon>
        <taxon>Actinomycetes</taxon>
        <taxon>Micrococcales</taxon>
        <taxon>Intrasporangiaceae</taxon>
        <taxon>Intrasporangium</taxon>
    </lineage>
</organism>
<dbReference type="Pfam" id="PF17668">
    <property type="entry name" value="Acetyltransf_17"/>
    <property type="match status" value="1"/>
</dbReference>
<dbReference type="InterPro" id="IPR051554">
    <property type="entry name" value="Acetyltransferase_Eis"/>
</dbReference>
<protein>
    <submittedName>
        <fullName evidence="6">GNAT family N-acetyltransferase</fullName>
        <ecNumber evidence="6">2.3.1.-</ecNumber>
    </submittedName>
</protein>
<dbReference type="RefSeq" id="WP_272461436.1">
    <property type="nucleotide sequence ID" value="NZ_JAPFQL010000020.1"/>
</dbReference>
<gene>
    <name evidence="6" type="ORF">OO014_06290</name>
</gene>
<evidence type="ECO:0000259" key="4">
    <source>
        <dbReference type="Pfam" id="PF13530"/>
    </source>
</evidence>
<feature type="active site" description="Proton donor" evidence="3">
    <location>
        <position position="131"/>
    </location>
</feature>
<dbReference type="InterPro" id="IPR036527">
    <property type="entry name" value="SCP2_sterol-bd_dom_sf"/>
</dbReference>
<dbReference type="InterPro" id="IPR041380">
    <property type="entry name" value="Acetyltransf_17"/>
</dbReference>
<name>A0ABT5GF49_9MICO</name>
<comment type="subunit">
    <text evidence="3">Homohexamer; trimer of dimers.</text>
</comment>
<dbReference type="NCBIfam" id="NF002367">
    <property type="entry name" value="PRK01346.1-4"/>
    <property type="match status" value="1"/>
</dbReference>
<feature type="active site" description="Proton acceptor; via carboxylate" evidence="3">
    <location>
        <position position="420"/>
    </location>
</feature>
<feature type="binding site" evidence="3">
    <location>
        <begin position="97"/>
        <end position="102"/>
    </location>
    <ligand>
        <name>acetyl-CoA</name>
        <dbReference type="ChEBI" id="CHEBI:57288"/>
    </ligand>
</feature>
<evidence type="ECO:0000256" key="2">
    <source>
        <dbReference type="ARBA" id="ARBA00023315"/>
    </source>
</evidence>
<feature type="binding site" evidence="3">
    <location>
        <begin position="89"/>
        <end position="91"/>
    </location>
    <ligand>
        <name>acetyl-CoA</name>
        <dbReference type="ChEBI" id="CHEBI:57288"/>
    </ligand>
</feature>
<evidence type="ECO:0000256" key="1">
    <source>
        <dbReference type="ARBA" id="ARBA00022679"/>
    </source>
</evidence>
<dbReference type="InterPro" id="IPR025559">
    <property type="entry name" value="Eis_dom"/>
</dbReference>
<dbReference type="PANTHER" id="PTHR37817">
    <property type="entry name" value="N-ACETYLTRANSFERASE EIS"/>
    <property type="match status" value="1"/>
</dbReference>
<evidence type="ECO:0000313" key="7">
    <source>
        <dbReference type="Proteomes" id="UP001150259"/>
    </source>
</evidence>
<dbReference type="HAMAP" id="MF_01812">
    <property type="entry name" value="Eis"/>
    <property type="match status" value="1"/>
</dbReference>
<dbReference type="Gene3D" id="3.40.630.30">
    <property type="match status" value="2"/>
</dbReference>
<accession>A0ABT5GF49</accession>
<sequence length="420" mass="45489">MTGPQVRILTGTDPERLVATDHTVWFDEVPGRSAEEQLIGLPDTHRFAAEVDGADPGTYAGIYGVFPLTLSVPGGARPRSIPCAGLTWVGVHPDHRRKGVLTAMIRDHLERVRAEERTHVSALHASEPGIYGRYGYGLASLELHVSLSRGATLTAPHLDTEAALITTHLASVADPDVAKRLRECHLAQARLGEVVGAEGYYERICTEPPERLRDKEPHRVLFARRDGRDVGFAIFRRSHKWEKARPAGELEVMALVGGPAALLTLSRRLVDFDLMGTVKLRGVGADDPVIHWAGGPRSTSDVETYDSLWVRLVDLPEALEARAWSAPCDVVVEVEDAAAPWNHGVWRIRAGAAGEAEVARATETADVRLPVQALGAAYLGGGNLVAMLRAGLIEERRAGAAAELWRGLRTDMAPAAAMPF</sequence>
<keyword evidence="7" id="KW-1185">Reference proteome</keyword>
<dbReference type="Pfam" id="PF13527">
    <property type="entry name" value="Acetyltransf_9"/>
    <property type="match status" value="1"/>
</dbReference>
<dbReference type="Gene3D" id="3.30.1050.10">
    <property type="entry name" value="SCP2 sterol-binding domain"/>
    <property type="match status" value="1"/>
</dbReference>
<dbReference type="Pfam" id="PF13530">
    <property type="entry name" value="SCP2_2"/>
    <property type="match status" value="1"/>
</dbReference>
<reference evidence="6 7" key="1">
    <citation type="submission" date="2022-11" db="EMBL/GenBank/DDBJ databases">
        <title>Anaerobic phenanthrene biodegradation by a DNRA strain PheN6.</title>
        <authorList>
            <person name="Zhang Z."/>
        </authorList>
    </citation>
    <scope>NUCLEOTIDE SEQUENCE [LARGE SCALE GENOMIC DNA]</scope>
    <source>
        <strain evidence="6 7">PheN6</strain>
    </source>
</reference>
<evidence type="ECO:0000313" key="6">
    <source>
        <dbReference type="EMBL" id="MDC5696862.1"/>
    </source>
</evidence>
<proteinExistence type="inferred from homology"/>
<dbReference type="SUPFAM" id="SSF55718">
    <property type="entry name" value="SCP-like"/>
    <property type="match status" value="1"/>
</dbReference>
<evidence type="ECO:0000259" key="5">
    <source>
        <dbReference type="Pfam" id="PF17668"/>
    </source>
</evidence>
<comment type="caution">
    <text evidence="6">The sequence shown here is derived from an EMBL/GenBank/DDBJ whole genome shotgun (WGS) entry which is preliminary data.</text>
</comment>
<keyword evidence="1 3" id="KW-0808">Transferase</keyword>
<feature type="domain" description="Eis-like acetyltransferase" evidence="5">
    <location>
        <begin position="198"/>
        <end position="303"/>
    </location>
</feature>
<dbReference type="GO" id="GO:0016746">
    <property type="term" value="F:acyltransferase activity"/>
    <property type="evidence" value="ECO:0007669"/>
    <property type="project" value="UniProtKB-KW"/>
</dbReference>